<evidence type="ECO:0008006" key="7">
    <source>
        <dbReference type="Google" id="ProtNLM"/>
    </source>
</evidence>
<accession>A0A0R1UN05</accession>
<feature type="transmembrane region" description="Helical" evidence="1">
    <location>
        <begin position="423"/>
        <end position="443"/>
    </location>
</feature>
<dbReference type="RefSeq" id="WP_057733888.1">
    <property type="nucleotide sequence ID" value="NZ_AZFS01000058.1"/>
</dbReference>
<dbReference type="OrthoDB" id="2138002at2"/>
<feature type="domain" description="DUF2207" evidence="3">
    <location>
        <begin position="37"/>
        <end position="221"/>
    </location>
</feature>
<keyword evidence="1" id="KW-1133">Transmembrane helix</keyword>
<evidence type="ECO:0000256" key="1">
    <source>
        <dbReference type="SAM" id="Phobius"/>
    </source>
</evidence>
<keyword evidence="6" id="KW-1185">Reference proteome</keyword>
<reference evidence="5 6" key="1">
    <citation type="journal article" date="2015" name="Genome Announc.">
        <title>Expanding the biotechnology potential of lactobacilli through comparative genomics of 213 strains and associated genera.</title>
        <authorList>
            <person name="Sun Z."/>
            <person name="Harris H.M."/>
            <person name="McCann A."/>
            <person name="Guo C."/>
            <person name="Argimon S."/>
            <person name="Zhang W."/>
            <person name="Yang X."/>
            <person name="Jeffery I.B."/>
            <person name="Cooney J.C."/>
            <person name="Kagawa T.F."/>
            <person name="Liu W."/>
            <person name="Song Y."/>
            <person name="Salvetti E."/>
            <person name="Wrobel A."/>
            <person name="Rasinkangas P."/>
            <person name="Parkhill J."/>
            <person name="Rea M.C."/>
            <person name="O'Sullivan O."/>
            <person name="Ritari J."/>
            <person name="Douillard F.P."/>
            <person name="Paul Ross R."/>
            <person name="Yang R."/>
            <person name="Briner A.E."/>
            <person name="Felis G.E."/>
            <person name="de Vos W.M."/>
            <person name="Barrangou R."/>
            <person name="Klaenhammer T.R."/>
            <person name="Caufield P.W."/>
            <person name="Cui Y."/>
            <person name="Zhang H."/>
            <person name="O'Toole P.W."/>
        </authorList>
    </citation>
    <scope>NUCLEOTIDE SEQUENCE [LARGE SCALE GENOMIC DNA]</scope>
    <source>
        <strain evidence="5 6">DSM 16381</strain>
    </source>
</reference>
<evidence type="ECO:0000259" key="4">
    <source>
        <dbReference type="Pfam" id="PF20990"/>
    </source>
</evidence>
<feature type="domain" description="Predicted membrane protein YciQ-like C-terminal" evidence="4">
    <location>
        <begin position="299"/>
        <end position="532"/>
    </location>
</feature>
<organism evidence="5 6">
    <name type="scientific">Levilactobacillus hammesii DSM 16381</name>
    <dbReference type="NCBI Taxonomy" id="1423753"/>
    <lineage>
        <taxon>Bacteria</taxon>
        <taxon>Bacillati</taxon>
        <taxon>Bacillota</taxon>
        <taxon>Bacilli</taxon>
        <taxon>Lactobacillales</taxon>
        <taxon>Lactobacillaceae</taxon>
        <taxon>Levilactobacillus</taxon>
    </lineage>
</organism>
<comment type="caution">
    <text evidence="5">The sequence shown here is derived from an EMBL/GenBank/DDBJ whole genome shotgun (WGS) entry which is preliminary data.</text>
</comment>
<evidence type="ECO:0000313" key="5">
    <source>
        <dbReference type="EMBL" id="KRL94567.1"/>
    </source>
</evidence>
<evidence type="ECO:0000256" key="2">
    <source>
        <dbReference type="SAM" id="SignalP"/>
    </source>
</evidence>
<name>A0A0R1UN05_9LACO</name>
<keyword evidence="1" id="KW-0812">Transmembrane</keyword>
<feature type="chain" id="PRO_5006411805" description="DUF2207 domain-containing protein" evidence="2">
    <location>
        <begin position="30"/>
        <end position="606"/>
    </location>
</feature>
<dbReference type="STRING" id="1423753.FD28_GL000391"/>
<dbReference type="Pfam" id="PF09972">
    <property type="entry name" value="DUF2207"/>
    <property type="match status" value="1"/>
</dbReference>
<evidence type="ECO:0000313" key="6">
    <source>
        <dbReference type="Proteomes" id="UP000051580"/>
    </source>
</evidence>
<sequence>MIRQWLKGLLVGVLLVCGGLVTSSTSAHAAVPYTLKPMRVTALILRNGDANVTETMTYHFNEDYQGVYNTVALRGLRGGQLVAVNYQLNRRPVVTAQAATTHAARTYQLTRTAAQLKVQLHQPVGVGDQLRVTYRYHLRGLVTNYRDTAEINWRIIANSWAVPLQDVTLVIQLPAKKVVALQAWTHGPATGKTRVERRAGRVTMTVAQNPANTAIESRLLFPTQVTAANLQRRDRAQKAIVQRQEAKLAAAMQARQRQKRLRQFVGYWGLASVVAVTLLGAGWWLWRHPANRYAQPTPIRHFFDVPQVAPGLAEALVDLRWPSTDALTGDIMAAAGRQEVAITTEPATDTVRLTKTGTVTNAFLQPCFTHLGAHDSFTLAELAAFSEKDEQGLVGQWFQDWQGQINVAAQDYQDAASFRYHRWLWWLALGLTGEIAVWLLFAWVIGHQWLVETVVTSGLLLLLIWGYLRGHCKVSYYNAKGLQVVNEVRGFRQMLRDVGHFNTAKVGDLVLWAQILPYAAAFGLTQQVTQQLAHDFGQERVSAALADAYPLYDVGNFNQPLIGIIGVGVASAVSNSLPAGVSPSGQSGGFLGGGSGGAGGFGGGAF</sequence>
<keyword evidence="2" id="KW-0732">Signal</keyword>
<feature type="transmembrane region" description="Helical" evidence="1">
    <location>
        <begin position="265"/>
        <end position="286"/>
    </location>
</feature>
<gene>
    <name evidence="5" type="ORF">FD28_GL000391</name>
</gene>
<feature type="signal peptide" evidence="2">
    <location>
        <begin position="1"/>
        <end position="29"/>
    </location>
</feature>
<keyword evidence="1" id="KW-0472">Membrane</keyword>
<dbReference type="Pfam" id="PF20990">
    <property type="entry name" value="DUF2207_C"/>
    <property type="match status" value="1"/>
</dbReference>
<dbReference type="Proteomes" id="UP000051580">
    <property type="component" value="Unassembled WGS sequence"/>
</dbReference>
<proteinExistence type="predicted"/>
<protein>
    <recommendedName>
        <fullName evidence="7">DUF2207 domain-containing protein</fullName>
    </recommendedName>
</protein>
<dbReference type="InterPro" id="IPR048389">
    <property type="entry name" value="YciQ-like_C"/>
</dbReference>
<dbReference type="EMBL" id="AZFS01000058">
    <property type="protein sequence ID" value="KRL94567.1"/>
    <property type="molecule type" value="Genomic_DNA"/>
</dbReference>
<dbReference type="AlphaFoldDB" id="A0A0R1UN05"/>
<feature type="transmembrane region" description="Helical" evidence="1">
    <location>
        <begin position="449"/>
        <end position="468"/>
    </location>
</feature>
<dbReference type="InterPro" id="IPR018702">
    <property type="entry name" value="DUF2207"/>
</dbReference>
<dbReference type="PATRIC" id="fig|1423753.3.peg.407"/>
<evidence type="ECO:0000259" key="3">
    <source>
        <dbReference type="Pfam" id="PF09972"/>
    </source>
</evidence>